<dbReference type="AlphaFoldDB" id="A0A2Z7BEU2"/>
<dbReference type="Proteomes" id="UP000250235">
    <property type="component" value="Unassembled WGS sequence"/>
</dbReference>
<gene>
    <name evidence="1" type="ORF">F511_33455</name>
</gene>
<sequence>MVMSGPDAMKLVMLVESGVDSGLIGIAGIVGSRSDLNDVALSLALLLSTADCDDITADIIIADPSSCLLIRLTSYFLITASSNRNADLNVLQQIVQHLFAKLLSFLRYNTSRNSWFTFIAIAGKRCLRLVVQTLVLKPGDMMCLRLVVQLVVTIPFESMCLQLLSADIADVIVADHNYFPIAMMTSSSLIPALLNNRNADVIIAEYFYC</sequence>
<reference evidence="1 2" key="1">
    <citation type="journal article" date="2015" name="Proc. Natl. Acad. Sci. U.S.A.">
        <title>The resurrection genome of Boea hygrometrica: A blueprint for survival of dehydration.</title>
        <authorList>
            <person name="Xiao L."/>
            <person name="Yang G."/>
            <person name="Zhang L."/>
            <person name="Yang X."/>
            <person name="Zhao S."/>
            <person name="Ji Z."/>
            <person name="Zhou Q."/>
            <person name="Hu M."/>
            <person name="Wang Y."/>
            <person name="Chen M."/>
            <person name="Xu Y."/>
            <person name="Jin H."/>
            <person name="Xiao X."/>
            <person name="Hu G."/>
            <person name="Bao F."/>
            <person name="Hu Y."/>
            <person name="Wan P."/>
            <person name="Li L."/>
            <person name="Deng X."/>
            <person name="Kuang T."/>
            <person name="Xiang C."/>
            <person name="Zhu J.K."/>
            <person name="Oliver M.J."/>
            <person name="He Y."/>
        </authorList>
    </citation>
    <scope>NUCLEOTIDE SEQUENCE [LARGE SCALE GENOMIC DNA]</scope>
    <source>
        <strain evidence="2">cv. XS01</strain>
    </source>
</reference>
<proteinExistence type="predicted"/>
<organism evidence="1 2">
    <name type="scientific">Dorcoceras hygrometricum</name>
    <dbReference type="NCBI Taxonomy" id="472368"/>
    <lineage>
        <taxon>Eukaryota</taxon>
        <taxon>Viridiplantae</taxon>
        <taxon>Streptophyta</taxon>
        <taxon>Embryophyta</taxon>
        <taxon>Tracheophyta</taxon>
        <taxon>Spermatophyta</taxon>
        <taxon>Magnoliopsida</taxon>
        <taxon>eudicotyledons</taxon>
        <taxon>Gunneridae</taxon>
        <taxon>Pentapetalae</taxon>
        <taxon>asterids</taxon>
        <taxon>lamiids</taxon>
        <taxon>Lamiales</taxon>
        <taxon>Gesneriaceae</taxon>
        <taxon>Didymocarpoideae</taxon>
        <taxon>Trichosporeae</taxon>
        <taxon>Loxocarpinae</taxon>
        <taxon>Dorcoceras</taxon>
    </lineage>
</organism>
<evidence type="ECO:0000313" key="2">
    <source>
        <dbReference type="Proteomes" id="UP000250235"/>
    </source>
</evidence>
<name>A0A2Z7BEU2_9LAMI</name>
<keyword evidence="2" id="KW-1185">Reference proteome</keyword>
<evidence type="ECO:0000313" key="1">
    <source>
        <dbReference type="EMBL" id="KZV31969.1"/>
    </source>
</evidence>
<dbReference type="EMBL" id="KV006982">
    <property type="protein sequence ID" value="KZV31969.1"/>
    <property type="molecule type" value="Genomic_DNA"/>
</dbReference>
<protein>
    <submittedName>
        <fullName evidence="1">Uncharacterized protein</fullName>
    </submittedName>
</protein>
<accession>A0A2Z7BEU2</accession>